<evidence type="ECO:0000256" key="9">
    <source>
        <dbReference type="ARBA" id="ARBA00023310"/>
    </source>
</evidence>
<dbReference type="GO" id="GO:0031966">
    <property type="term" value="C:mitochondrial membrane"/>
    <property type="evidence" value="ECO:0007669"/>
    <property type="project" value="UniProtKB-SubCell"/>
</dbReference>
<dbReference type="GO" id="GO:0015078">
    <property type="term" value="F:proton transmembrane transporter activity"/>
    <property type="evidence" value="ECO:0007669"/>
    <property type="project" value="InterPro"/>
</dbReference>
<accession>A0A1U7LQ00</accession>
<keyword evidence="6" id="KW-0406">Ion transport</keyword>
<name>A0A1U7LQ00_NEOID</name>
<evidence type="ECO:0000256" key="3">
    <source>
        <dbReference type="ARBA" id="ARBA00022448"/>
    </source>
</evidence>
<sequence length="175" mass="19144">MFLQSFRIARVGFRHNSSNSSSQTVSEGLKKASAIGKEVAGKASELGKGLTVKAAEVGKNVASQGMKLAGAAGNKLFGSVGGFQEPTVYYLQVVRELAKQVYLKENMSPPNLAEIRSTWEGIYKSLNKENLLKLKGLLRDRPAAMRYGIYGVELYGIFCLGEMLGRRHIVGYKDH</sequence>
<comment type="similarity">
    <text evidence="2">Belongs to the ATPase g subunit family.</text>
</comment>
<keyword evidence="5" id="KW-0375">Hydrogen ion transport</keyword>
<evidence type="ECO:0000256" key="4">
    <source>
        <dbReference type="ARBA" id="ARBA00022547"/>
    </source>
</evidence>
<dbReference type="OMA" id="GLQAYGI"/>
<dbReference type="Proteomes" id="UP000186594">
    <property type="component" value="Unassembled WGS sequence"/>
</dbReference>
<protein>
    <submittedName>
        <fullName evidence="10">ATP synthase subunit g, mitochondrial</fullName>
    </submittedName>
</protein>
<dbReference type="Pfam" id="PF04718">
    <property type="entry name" value="ATP-synt_G"/>
    <property type="match status" value="1"/>
</dbReference>
<gene>
    <name evidence="10" type="ORF">NEOLI_004307</name>
</gene>
<evidence type="ECO:0000256" key="8">
    <source>
        <dbReference type="ARBA" id="ARBA00023136"/>
    </source>
</evidence>
<dbReference type="STRING" id="1198029.A0A1U7LQ00"/>
<evidence type="ECO:0000256" key="1">
    <source>
        <dbReference type="ARBA" id="ARBA00004325"/>
    </source>
</evidence>
<dbReference type="OrthoDB" id="437at2759"/>
<evidence type="ECO:0000256" key="2">
    <source>
        <dbReference type="ARBA" id="ARBA00005699"/>
    </source>
</evidence>
<evidence type="ECO:0000256" key="6">
    <source>
        <dbReference type="ARBA" id="ARBA00023065"/>
    </source>
</evidence>
<organism evidence="10 11">
    <name type="scientific">Neolecta irregularis (strain DAH-3)</name>
    <dbReference type="NCBI Taxonomy" id="1198029"/>
    <lineage>
        <taxon>Eukaryota</taxon>
        <taxon>Fungi</taxon>
        <taxon>Dikarya</taxon>
        <taxon>Ascomycota</taxon>
        <taxon>Taphrinomycotina</taxon>
        <taxon>Neolectales</taxon>
        <taxon>Neolectaceae</taxon>
        <taxon>Neolecta</taxon>
    </lineage>
</organism>
<keyword evidence="9" id="KW-0066">ATP synthesis</keyword>
<evidence type="ECO:0000256" key="5">
    <source>
        <dbReference type="ARBA" id="ARBA00022781"/>
    </source>
</evidence>
<dbReference type="InterPro" id="IPR006808">
    <property type="entry name" value="ATP_synth_F0_gsu_mt"/>
</dbReference>
<comment type="caution">
    <text evidence="10">The sequence shown here is derived from an EMBL/GenBank/DDBJ whole genome shotgun (WGS) entry which is preliminary data.</text>
</comment>
<comment type="subcellular location">
    <subcellularLocation>
        <location evidence="1">Mitochondrion membrane</location>
    </subcellularLocation>
</comment>
<keyword evidence="7" id="KW-0496">Mitochondrion</keyword>
<reference evidence="10 11" key="1">
    <citation type="submission" date="2016-04" db="EMBL/GenBank/DDBJ databases">
        <title>Evolutionary innovation and constraint leading to complex multicellularity in the Ascomycota.</title>
        <authorList>
            <person name="Cisse O."/>
            <person name="Nguyen A."/>
            <person name="Hewitt D.A."/>
            <person name="Jedd G."/>
            <person name="Stajich J.E."/>
        </authorList>
    </citation>
    <scope>NUCLEOTIDE SEQUENCE [LARGE SCALE GENOMIC DNA]</scope>
    <source>
        <strain evidence="10 11">DAH-3</strain>
    </source>
</reference>
<dbReference type="GO" id="GO:0045259">
    <property type="term" value="C:proton-transporting ATP synthase complex"/>
    <property type="evidence" value="ECO:0007669"/>
    <property type="project" value="UniProtKB-KW"/>
</dbReference>
<keyword evidence="8" id="KW-0472">Membrane</keyword>
<dbReference type="GO" id="GO:0015986">
    <property type="term" value="P:proton motive force-driven ATP synthesis"/>
    <property type="evidence" value="ECO:0007669"/>
    <property type="project" value="InterPro"/>
</dbReference>
<evidence type="ECO:0000313" key="10">
    <source>
        <dbReference type="EMBL" id="OLL24622.1"/>
    </source>
</evidence>
<proteinExistence type="inferred from homology"/>
<evidence type="ECO:0000313" key="11">
    <source>
        <dbReference type="Proteomes" id="UP000186594"/>
    </source>
</evidence>
<keyword evidence="4" id="KW-0138">CF(0)</keyword>
<keyword evidence="3" id="KW-0813">Transport</keyword>
<evidence type="ECO:0000256" key="7">
    <source>
        <dbReference type="ARBA" id="ARBA00023128"/>
    </source>
</evidence>
<keyword evidence="11" id="KW-1185">Reference proteome</keyword>
<dbReference type="EMBL" id="LXFE01000706">
    <property type="protein sequence ID" value="OLL24622.1"/>
    <property type="molecule type" value="Genomic_DNA"/>
</dbReference>
<dbReference type="AlphaFoldDB" id="A0A1U7LQ00"/>